<evidence type="ECO:0000256" key="1">
    <source>
        <dbReference type="ARBA" id="ARBA00023172"/>
    </source>
</evidence>
<dbReference type="GO" id="GO:0006310">
    <property type="term" value="P:DNA recombination"/>
    <property type="evidence" value="ECO:0007669"/>
    <property type="project" value="UniProtKB-KW"/>
</dbReference>
<proteinExistence type="predicted"/>
<protein>
    <recommendedName>
        <fullName evidence="4">DUF3504 domain-containing protein</fullName>
    </recommendedName>
</protein>
<dbReference type="GO" id="GO:0003677">
    <property type="term" value="F:DNA binding"/>
    <property type="evidence" value="ECO:0007669"/>
    <property type="project" value="InterPro"/>
</dbReference>
<accession>A0A8B6GWG1</accession>
<organism evidence="2 3">
    <name type="scientific">Mytilus galloprovincialis</name>
    <name type="common">Mediterranean mussel</name>
    <dbReference type="NCBI Taxonomy" id="29158"/>
    <lineage>
        <taxon>Eukaryota</taxon>
        <taxon>Metazoa</taxon>
        <taxon>Spiralia</taxon>
        <taxon>Lophotrochozoa</taxon>
        <taxon>Mollusca</taxon>
        <taxon>Bivalvia</taxon>
        <taxon>Autobranchia</taxon>
        <taxon>Pteriomorphia</taxon>
        <taxon>Mytilida</taxon>
        <taxon>Mytiloidea</taxon>
        <taxon>Mytilidae</taxon>
        <taxon>Mytilinae</taxon>
        <taxon>Mytilus</taxon>
    </lineage>
</organism>
<dbReference type="Proteomes" id="UP000596742">
    <property type="component" value="Unassembled WGS sequence"/>
</dbReference>
<gene>
    <name evidence="2" type="ORF">MGAL_10B093445</name>
</gene>
<comment type="caution">
    <text evidence="2">The sequence shown here is derived from an EMBL/GenBank/DDBJ whole genome shotgun (WGS) entry which is preliminary data.</text>
</comment>
<dbReference type="SUPFAM" id="SSF56349">
    <property type="entry name" value="DNA breaking-rejoining enzymes"/>
    <property type="match status" value="1"/>
</dbReference>
<dbReference type="InterPro" id="IPR011010">
    <property type="entry name" value="DNA_brk_join_enz"/>
</dbReference>
<dbReference type="InterPro" id="IPR052787">
    <property type="entry name" value="MAVS"/>
</dbReference>
<dbReference type="PANTHER" id="PTHR21446">
    <property type="entry name" value="DUF3504 DOMAIN-CONTAINING PROTEIN"/>
    <property type="match status" value="1"/>
</dbReference>
<sequence length="468" mass="53135">MATKRFACHTEAEILVKRANVVPKNTAKSNKKSANMLRAYLTEKEEDPQFENYSPSELNVVLSSFYLDTRTSDGHMYKTSSLENFRYGLNRHLKAPPHLKTFDIIKDTEFLSSNEIFKTAMSELKTLRKGDVQHYPAIEECDIHKLYSSIHMSTATPCGLLNKVQMDIRLYFCRRGLENIPEMTKDTFIVDVNPNTGVKFVKKSRDELVKNRRYNEKENFGGFMTENKDSPLCPVTSFVKLLSKLHPDNNRLWQRPKDTFSDNDSVWYTKQGLGRDSISSFMTKLSKACNLSKIYTNHSIRATGTTALFKINFADSQIMAVTSHISVNSLAVYHRVSDQEKEEMGQAIQKLIQPSATITTPQLQLPAPNAHKMLTAPKAHGMLTFPPIPNQNFSNELVPAPTCNLDEINNLNDFDINQLFSNECFSSEMGDRQVECSQNFTITKTSNKPLGPIFSNCNIGKVEIVFKH</sequence>
<keyword evidence="1" id="KW-0233">DNA recombination</keyword>
<dbReference type="EMBL" id="UYJE01009101">
    <property type="protein sequence ID" value="VDI70037.1"/>
    <property type="molecule type" value="Genomic_DNA"/>
</dbReference>
<dbReference type="Gene3D" id="1.10.443.10">
    <property type="entry name" value="Intergrase catalytic core"/>
    <property type="match status" value="1"/>
</dbReference>
<dbReference type="GO" id="GO:0015074">
    <property type="term" value="P:DNA integration"/>
    <property type="evidence" value="ECO:0007669"/>
    <property type="project" value="InterPro"/>
</dbReference>
<keyword evidence="3" id="KW-1185">Reference proteome</keyword>
<dbReference type="OrthoDB" id="6123923at2759"/>
<evidence type="ECO:0000313" key="2">
    <source>
        <dbReference type="EMBL" id="VDI70037.1"/>
    </source>
</evidence>
<evidence type="ECO:0000313" key="3">
    <source>
        <dbReference type="Proteomes" id="UP000596742"/>
    </source>
</evidence>
<dbReference type="PANTHER" id="PTHR21446:SF12">
    <property type="entry name" value="POTASSIUM CHANNEL TETRAMERIZATION DOMAIN CONTAINING 1"/>
    <property type="match status" value="1"/>
</dbReference>
<reference evidence="2" key="1">
    <citation type="submission" date="2018-11" db="EMBL/GenBank/DDBJ databases">
        <authorList>
            <person name="Alioto T."/>
            <person name="Alioto T."/>
        </authorList>
    </citation>
    <scope>NUCLEOTIDE SEQUENCE</scope>
</reference>
<dbReference type="InterPro" id="IPR013762">
    <property type="entry name" value="Integrase-like_cat_sf"/>
</dbReference>
<name>A0A8B6GWG1_MYTGA</name>
<evidence type="ECO:0008006" key="4">
    <source>
        <dbReference type="Google" id="ProtNLM"/>
    </source>
</evidence>
<dbReference type="AlphaFoldDB" id="A0A8B6GWG1"/>